<organism evidence="1 2">
    <name type="scientific">Polaribacter phage Freya_1</name>
    <dbReference type="NCBI Taxonomy" id="2745662"/>
    <lineage>
        <taxon>Viruses</taxon>
        <taxon>Duplodnaviria</taxon>
        <taxon>Heunggongvirae</taxon>
        <taxon>Uroviricota</taxon>
        <taxon>Caudoviricetes</taxon>
        <taxon>Forsetiviridae</taxon>
        <taxon>Freyavirus</taxon>
        <taxon>Freyavirus freya</taxon>
    </lineage>
</organism>
<proteinExistence type="predicted"/>
<dbReference type="EMBL" id="MT732463">
    <property type="protein sequence ID" value="QQV90885.1"/>
    <property type="molecule type" value="Genomic_DNA"/>
</dbReference>
<dbReference type="Proteomes" id="UP000693667">
    <property type="component" value="Segment"/>
</dbReference>
<keyword evidence="2" id="KW-1185">Reference proteome</keyword>
<protein>
    <submittedName>
        <fullName evidence="1">Uncharacterized protein</fullName>
    </submittedName>
</protein>
<gene>
    <name evidence="1" type="ORF">Freya1_14</name>
</gene>
<reference evidence="1" key="1">
    <citation type="submission" date="2020-07" db="EMBL/GenBank/DDBJ databases">
        <title>Highly diverse flavobacterial phages as mortality factor during North Sea spring blooms.</title>
        <authorList>
            <person name="Bartlau N."/>
            <person name="Wichels A."/>
            <person name="Krohne G."/>
            <person name="Adriaenssens E.M."/>
            <person name="Heins A."/>
            <person name="Fuchs B.M."/>
            <person name="Amann R."/>
            <person name="Moraru C."/>
        </authorList>
    </citation>
    <scope>NUCLEOTIDE SEQUENCE</scope>
</reference>
<evidence type="ECO:0000313" key="1">
    <source>
        <dbReference type="EMBL" id="QQV90885.1"/>
    </source>
</evidence>
<accession>A0A8E4ZFA0</accession>
<sequence length="44" mass="5081">MKDNKNIELIKSIEFKLKNDNTPEVAKALRLKLEILKGNKTVNK</sequence>
<evidence type="ECO:0000313" key="2">
    <source>
        <dbReference type="Proteomes" id="UP000693667"/>
    </source>
</evidence>
<name>A0A8E4ZFA0_9CAUD</name>